<feature type="domain" description="Calpain catalytic" evidence="8">
    <location>
        <begin position="25"/>
        <end position="344"/>
    </location>
</feature>
<gene>
    <name evidence="9" type="ORF">CYNAS_LOCUS21749</name>
</gene>
<dbReference type="PRINTS" id="PR00704">
    <property type="entry name" value="CALPAIN"/>
</dbReference>
<feature type="transmembrane region" description="Helical" evidence="7">
    <location>
        <begin position="489"/>
        <end position="511"/>
    </location>
</feature>
<feature type="active site" evidence="5 6">
    <location>
        <position position="80"/>
    </location>
</feature>
<evidence type="ECO:0000256" key="4">
    <source>
        <dbReference type="ARBA" id="ARBA00022807"/>
    </source>
</evidence>
<evidence type="ECO:0000256" key="7">
    <source>
        <dbReference type="SAM" id="Phobius"/>
    </source>
</evidence>
<keyword evidence="3 6" id="KW-0378">Hydrolase</keyword>
<name>A0AA36HFD5_CYLNA</name>
<dbReference type="InterPro" id="IPR001300">
    <property type="entry name" value="Peptidase_C2_calpain_cat"/>
</dbReference>
<evidence type="ECO:0000256" key="2">
    <source>
        <dbReference type="ARBA" id="ARBA00022670"/>
    </source>
</evidence>
<feature type="active site" evidence="5 6">
    <location>
        <position position="249"/>
    </location>
</feature>
<sequence>MTNKRRFGNQNYAKIKRTCIKKGQLFVDTVFPPTNASLFLEQGRSSDIVWKRPAELHSDPHLFVEGASPNDVTQGILGNCWFVSACSALTHNQHLLNRVIPNADSQEWSPKNCYAGVFRFRFWRFGRWVEVVIDDLLPTRDGSLLFARSKTPNEFWSALLEKAFAKLYGCYESLVGGHLSDALQDVSGGVAETVNVAKFLKAGDADAPDCLFKNLKEAFDNEALIVAAIAANTKDEIEQTLSCGLVKGHAYAVTAVKYVELDANSNTFRALFGHHDRVRMIRLQNPWGEKEWNGPWSDDSKEWDQVTISQQISLGITKAEDGDFWMPWYSFVQYFTDISVCQLFNTRTVSTSRRYHEAIYYGEWTTNGVKRGAPDYLAGGCYNFSTFCNNPQVCPVSALNDACFHMFSPTTRPSAEWISQPRSAVTICMQTCDKRVQVQARIIYVVHCTHQDYLAKSTYPGFRNLYGNCDNLFMPKFLIFPGISAPGRFLFEMLIVYSSYGISEFLLVSVVTGKKRSIVKHFFVFFDTETILILSDHNINFKKDIAEHFLMFIPSV</sequence>
<comment type="similarity">
    <text evidence="1">Belongs to the peptidase C2 family.</text>
</comment>
<dbReference type="InterPro" id="IPR022684">
    <property type="entry name" value="Calpain_cysteine_protease"/>
</dbReference>
<dbReference type="GO" id="GO:0006508">
    <property type="term" value="P:proteolysis"/>
    <property type="evidence" value="ECO:0007669"/>
    <property type="project" value="UniProtKB-KW"/>
</dbReference>
<dbReference type="CDD" id="cd00044">
    <property type="entry name" value="CysPc"/>
    <property type="match status" value="1"/>
</dbReference>
<accession>A0AA36HFD5</accession>
<evidence type="ECO:0000256" key="6">
    <source>
        <dbReference type="PROSITE-ProRule" id="PRU00239"/>
    </source>
</evidence>
<organism evidence="9 10">
    <name type="scientific">Cylicocyclus nassatus</name>
    <name type="common">Nematode worm</name>
    <dbReference type="NCBI Taxonomy" id="53992"/>
    <lineage>
        <taxon>Eukaryota</taxon>
        <taxon>Metazoa</taxon>
        <taxon>Ecdysozoa</taxon>
        <taxon>Nematoda</taxon>
        <taxon>Chromadorea</taxon>
        <taxon>Rhabditida</taxon>
        <taxon>Rhabditina</taxon>
        <taxon>Rhabditomorpha</taxon>
        <taxon>Strongyloidea</taxon>
        <taxon>Strongylidae</taxon>
        <taxon>Cylicocyclus</taxon>
    </lineage>
</organism>
<feature type="active site" evidence="5 6">
    <location>
        <position position="285"/>
    </location>
</feature>
<evidence type="ECO:0000256" key="5">
    <source>
        <dbReference type="PIRSR" id="PIRSR622684-1"/>
    </source>
</evidence>
<dbReference type="Pfam" id="PF00648">
    <property type="entry name" value="Peptidase_C2"/>
    <property type="match status" value="1"/>
</dbReference>
<evidence type="ECO:0000259" key="8">
    <source>
        <dbReference type="PROSITE" id="PS50203"/>
    </source>
</evidence>
<dbReference type="PROSITE" id="PS00139">
    <property type="entry name" value="THIOL_PROTEASE_CYS"/>
    <property type="match status" value="1"/>
</dbReference>
<evidence type="ECO:0000313" key="10">
    <source>
        <dbReference type="Proteomes" id="UP001176961"/>
    </source>
</evidence>
<keyword evidence="4 6" id="KW-0788">Thiol protease</keyword>
<keyword evidence="7" id="KW-1133">Transmembrane helix</keyword>
<protein>
    <recommendedName>
        <fullName evidence="8">Calpain catalytic domain-containing protein</fullName>
    </recommendedName>
</protein>
<keyword evidence="7" id="KW-0472">Membrane</keyword>
<dbReference type="PANTHER" id="PTHR10183">
    <property type="entry name" value="CALPAIN"/>
    <property type="match status" value="1"/>
</dbReference>
<evidence type="ECO:0000256" key="1">
    <source>
        <dbReference type="ARBA" id="ARBA00007623"/>
    </source>
</evidence>
<dbReference type="GO" id="GO:0004198">
    <property type="term" value="F:calcium-dependent cysteine-type endopeptidase activity"/>
    <property type="evidence" value="ECO:0007669"/>
    <property type="project" value="InterPro"/>
</dbReference>
<proteinExistence type="inferred from homology"/>
<dbReference type="FunFam" id="3.90.70.10:FF:000114">
    <property type="entry name" value="Calpain a"/>
    <property type="match status" value="1"/>
</dbReference>
<keyword evidence="7" id="KW-0812">Transmembrane</keyword>
<dbReference type="GO" id="GO:0005737">
    <property type="term" value="C:cytoplasm"/>
    <property type="evidence" value="ECO:0007669"/>
    <property type="project" value="TreeGrafter"/>
</dbReference>
<comment type="caution">
    <text evidence="9">The sequence shown here is derived from an EMBL/GenBank/DDBJ whole genome shotgun (WGS) entry which is preliminary data.</text>
</comment>
<dbReference type="InterPro" id="IPR000169">
    <property type="entry name" value="Pept_cys_AS"/>
</dbReference>
<dbReference type="EMBL" id="CATQJL010000326">
    <property type="protein sequence ID" value="CAJ0609766.1"/>
    <property type="molecule type" value="Genomic_DNA"/>
</dbReference>
<evidence type="ECO:0000256" key="3">
    <source>
        <dbReference type="ARBA" id="ARBA00022801"/>
    </source>
</evidence>
<reference evidence="9" key="1">
    <citation type="submission" date="2023-07" db="EMBL/GenBank/DDBJ databases">
        <authorList>
            <consortium name="CYATHOMIX"/>
        </authorList>
    </citation>
    <scope>NUCLEOTIDE SEQUENCE</scope>
    <source>
        <strain evidence="9">N/A</strain>
    </source>
</reference>
<keyword evidence="2 6" id="KW-0645">Protease</keyword>
<keyword evidence="10" id="KW-1185">Reference proteome</keyword>
<dbReference type="Gene3D" id="3.90.70.10">
    <property type="entry name" value="Cysteine proteinases"/>
    <property type="match status" value="1"/>
</dbReference>
<dbReference type="PROSITE" id="PS50203">
    <property type="entry name" value="CALPAIN_CAT"/>
    <property type="match status" value="1"/>
</dbReference>
<dbReference type="SMART" id="SM00230">
    <property type="entry name" value="CysPc"/>
    <property type="match status" value="1"/>
</dbReference>
<dbReference type="SUPFAM" id="SSF54001">
    <property type="entry name" value="Cysteine proteinases"/>
    <property type="match status" value="1"/>
</dbReference>
<dbReference type="PANTHER" id="PTHR10183:SF379">
    <property type="entry name" value="CALPAIN-5"/>
    <property type="match status" value="1"/>
</dbReference>
<dbReference type="InterPro" id="IPR038765">
    <property type="entry name" value="Papain-like_cys_pep_sf"/>
</dbReference>
<dbReference type="Proteomes" id="UP001176961">
    <property type="component" value="Unassembled WGS sequence"/>
</dbReference>
<dbReference type="AlphaFoldDB" id="A0AA36HFD5"/>
<evidence type="ECO:0000313" key="9">
    <source>
        <dbReference type="EMBL" id="CAJ0609766.1"/>
    </source>
</evidence>